<dbReference type="GO" id="GO:0003755">
    <property type="term" value="F:peptidyl-prolyl cis-trans isomerase activity"/>
    <property type="evidence" value="ECO:0007669"/>
    <property type="project" value="UniProtKB-EC"/>
</dbReference>
<dbReference type="InterPro" id="IPR023058">
    <property type="entry name" value="PPIase_PpiC_CS"/>
</dbReference>
<dbReference type="Pfam" id="PF00639">
    <property type="entry name" value="Rotamase"/>
    <property type="match status" value="1"/>
</dbReference>
<dbReference type="Proteomes" id="UP001623660">
    <property type="component" value="Unassembled WGS sequence"/>
</dbReference>
<keyword evidence="1 3" id="KW-0413">Isomerase</keyword>
<dbReference type="SUPFAM" id="SSF109998">
    <property type="entry name" value="Triger factor/SurA peptide-binding domain-like"/>
    <property type="match status" value="1"/>
</dbReference>
<protein>
    <submittedName>
        <fullName evidence="3">Peptidylprolyl isomerase</fullName>
        <ecNumber evidence="3">5.2.1.8</ecNumber>
    </submittedName>
</protein>
<dbReference type="PANTHER" id="PTHR47245">
    <property type="entry name" value="PEPTIDYLPROLYL ISOMERASE"/>
    <property type="match status" value="1"/>
</dbReference>
<dbReference type="InterPro" id="IPR046357">
    <property type="entry name" value="PPIase_dom_sf"/>
</dbReference>
<dbReference type="RefSeq" id="WP_406791757.1">
    <property type="nucleotide sequence ID" value="NZ_JBJHZX010000010.1"/>
</dbReference>
<evidence type="ECO:0000259" key="2">
    <source>
        <dbReference type="PROSITE" id="PS50198"/>
    </source>
</evidence>
<dbReference type="InterPro" id="IPR000297">
    <property type="entry name" value="PPIase_PpiC"/>
</dbReference>
<dbReference type="Gene3D" id="1.10.8.1040">
    <property type="match status" value="1"/>
</dbReference>
<keyword evidence="1" id="KW-0697">Rotamase</keyword>
<dbReference type="InterPro" id="IPR050245">
    <property type="entry name" value="PrsA_foldase"/>
</dbReference>
<sequence>MQNDVLAIVNNAEITENDMQNVIKRFPAERQQYFNTDNGKKQLLDEIISFELFYNYGKDIELEKDKDYIAKLELAKKELLIQETISKIMESVKVTDKEVEDYYTANKSMYKNPENVTAKHILIDSFEKADEISKEIEEGLSFEDAAKKYSSCPSKAQGGNLGKFTRGQMVPEFETAAFQLEIGILSKPVKTQFGYHLIKVEDKEADAIKDFDEVKDAIKDGLLQERRTFKYSEFINDLKNKYPVEIK</sequence>
<reference evidence="3 4" key="1">
    <citation type="submission" date="2024-11" db="EMBL/GenBank/DDBJ databases">
        <authorList>
            <person name="Heng Y.C."/>
            <person name="Lim A.C.H."/>
            <person name="Lee J.K.Y."/>
            <person name="Kittelmann S."/>
        </authorList>
    </citation>
    <scope>NUCLEOTIDE SEQUENCE [LARGE SCALE GENOMIC DNA]</scope>
    <source>
        <strain evidence="3 4">WILCCON 0269</strain>
    </source>
</reference>
<comment type="caution">
    <text evidence="3">The sequence shown here is derived from an EMBL/GenBank/DDBJ whole genome shotgun (WGS) entry which is preliminary data.</text>
</comment>
<evidence type="ECO:0000313" key="4">
    <source>
        <dbReference type="Proteomes" id="UP001623660"/>
    </source>
</evidence>
<dbReference type="PROSITE" id="PS50198">
    <property type="entry name" value="PPIC_PPIASE_2"/>
    <property type="match status" value="1"/>
</dbReference>
<dbReference type="EC" id="5.2.1.8" evidence="3"/>
<evidence type="ECO:0000256" key="1">
    <source>
        <dbReference type="PROSITE-ProRule" id="PRU00278"/>
    </source>
</evidence>
<feature type="domain" description="PpiC" evidence="2">
    <location>
        <begin position="113"/>
        <end position="202"/>
    </location>
</feature>
<organism evidence="3 4">
    <name type="scientific">Candidatus Clostridium eludens</name>
    <dbReference type="NCBI Taxonomy" id="3381663"/>
    <lineage>
        <taxon>Bacteria</taxon>
        <taxon>Bacillati</taxon>
        <taxon>Bacillota</taxon>
        <taxon>Clostridia</taxon>
        <taxon>Eubacteriales</taxon>
        <taxon>Clostridiaceae</taxon>
        <taxon>Clostridium</taxon>
    </lineage>
</organism>
<dbReference type="EMBL" id="JBJHZX010000010">
    <property type="protein sequence ID" value="MFL0195644.1"/>
    <property type="molecule type" value="Genomic_DNA"/>
</dbReference>
<proteinExistence type="predicted"/>
<dbReference type="InterPro" id="IPR027304">
    <property type="entry name" value="Trigger_fact/SurA_dom_sf"/>
</dbReference>
<dbReference type="PROSITE" id="PS01096">
    <property type="entry name" value="PPIC_PPIASE_1"/>
    <property type="match status" value="1"/>
</dbReference>
<dbReference type="Gene3D" id="3.10.50.40">
    <property type="match status" value="1"/>
</dbReference>
<gene>
    <name evidence="3" type="ORF">ACJDU8_08710</name>
</gene>
<name>A0ABW8SIB7_9CLOT</name>
<dbReference type="SUPFAM" id="SSF54534">
    <property type="entry name" value="FKBP-like"/>
    <property type="match status" value="1"/>
</dbReference>
<evidence type="ECO:0000313" key="3">
    <source>
        <dbReference type="EMBL" id="MFL0195644.1"/>
    </source>
</evidence>
<keyword evidence="4" id="KW-1185">Reference proteome</keyword>
<dbReference type="PANTHER" id="PTHR47245:SF2">
    <property type="entry name" value="PEPTIDYL-PROLYL CIS-TRANS ISOMERASE HP_0175-RELATED"/>
    <property type="match status" value="1"/>
</dbReference>
<accession>A0ABW8SIB7</accession>